<evidence type="ECO:0000313" key="3">
    <source>
        <dbReference type="Proteomes" id="UP000664914"/>
    </source>
</evidence>
<dbReference type="Gene3D" id="6.20.20.10">
    <property type="match status" value="1"/>
</dbReference>
<accession>A0A975HBT7</accession>
<evidence type="ECO:0000256" key="1">
    <source>
        <dbReference type="SAM" id="MobiDB-lite"/>
    </source>
</evidence>
<organism evidence="2 3">
    <name type="scientific">Rhizorhabdus wittichii</name>
    <dbReference type="NCBI Taxonomy" id="160791"/>
    <lineage>
        <taxon>Bacteria</taxon>
        <taxon>Pseudomonadati</taxon>
        <taxon>Pseudomonadota</taxon>
        <taxon>Alphaproteobacteria</taxon>
        <taxon>Sphingomonadales</taxon>
        <taxon>Sphingomonadaceae</taxon>
        <taxon>Rhizorhabdus</taxon>
    </lineage>
</organism>
<reference evidence="2" key="2">
    <citation type="submission" date="2021-04" db="EMBL/GenBank/DDBJ databases">
        <title>Isolation and genomic analysis of the ibuprofen-degrading bacterium Sphingomonas strain MPO218.</title>
        <authorList>
            <person name="Aulestia M."/>
            <person name="Flores A."/>
            <person name="Mangas E.L."/>
            <person name="Perez-Pulido A.J."/>
            <person name="Santero E."/>
            <person name="Camacho E.M."/>
        </authorList>
    </citation>
    <scope>NUCLEOTIDE SEQUENCE</scope>
    <source>
        <strain evidence="2">MPO218</strain>
    </source>
</reference>
<gene>
    <name evidence="2" type="ORF">HRJ34_15330</name>
</gene>
<dbReference type="RefSeq" id="WP_208631708.1">
    <property type="nucleotide sequence ID" value="NZ_CP059319.1"/>
</dbReference>
<protein>
    <submittedName>
        <fullName evidence="2">Uncharacterized protein</fullName>
    </submittedName>
</protein>
<dbReference type="Proteomes" id="UP000664914">
    <property type="component" value="Chromosome"/>
</dbReference>
<dbReference type="AlphaFoldDB" id="A0A975HBT7"/>
<name>A0A975HBT7_9SPHN</name>
<feature type="region of interest" description="Disordered" evidence="1">
    <location>
        <begin position="100"/>
        <end position="125"/>
    </location>
</feature>
<proteinExistence type="predicted"/>
<sequence>MSRDEQVEARARELVMAAYAEAGMQPQPWFLHDDPASFRGSDYFLFKAIIEALRGASGGGLEETDCETCQGNGEIVLDWDVYLHPPEDAPADAGVADCPDCDGTGKVDAPDHPAENAKSSGEVDEEEAYQIGKRDGFEEAVAHIDRLTGGDGEYFASTIPGRGCPDHETMIRGIVDRFEAQPGEVDGWQPRIGDEVRASEHFLMKYGEWRDQPLWVAGLQACDRGGINVSVSEDWPRNSRSLGLTDGFYINRHGRPNDLVPAAIARSGNGEG</sequence>
<evidence type="ECO:0000313" key="2">
    <source>
        <dbReference type="EMBL" id="QTH19740.1"/>
    </source>
</evidence>
<feature type="compositionally biased region" description="Basic and acidic residues" evidence="1">
    <location>
        <begin position="103"/>
        <end position="115"/>
    </location>
</feature>
<reference evidence="2" key="1">
    <citation type="submission" date="2020-07" db="EMBL/GenBank/DDBJ databases">
        <authorList>
            <person name="Camacho E."/>
        </authorList>
    </citation>
    <scope>NUCLEOTIDE SEQUENCE</scope>
    <source>
        <strain evidence="2">MPO218</strain>
    </source>
</reference>
<dbReference type="EMBL" id="CP059319">
    <property type="protein sequence ID" value="QTH19740.1"/>
    <property type="molecule type" value="Genomic_DNA"/>
</dbReference>